<keyword evidence="1" id="KW-1133">Transmembrane helix</keyword>
<dbReference type="AlphaFoldDB" id="A0A8J4A5R5"/>
<evidence type="ECO:0000313" key="2">
    <source>
        <dbReference type="EMBL" id="GIJ74355.1"/>
    </source>
</evidence>
<organism evidence="2 3">
    <name type="scientific">Virgisporangium ochraceum</name>
    <dbReference type="NCBI Taxonomy" id="65505"/>
    <lineage>
        <taxon>Bacteria</taxon>
        <taxon>Bacillati</taxon>
        <taxon>Actinomycetota</taxon>
        <taxon>Actinomycetes</taxon>
        <taxon>Micromonosporales</taxon>
        <taxon>Micromonosporaceae</taxon>
        <taxon>Virgisporangium</taxon>
    </lineage>
</organism>
<proteinExistence type="predicted"/>
<evidence type="ECO:0000313" key="3">
    <source>
        <dbReference type="Proteomes" id="UP000635606"/>
    </source>
</evidence>
<dbReference type="RefSeq" id="WP_203934159.1">
    <property type="nucleotide sequence ID" value="NZ_BOPH01000133.1"/>
</dbReference>
<sequence>MTALEDALTAALREHARQRLPDVGDLAERVIAAGRAQRRRRVGGGLAAALMVCAVVTASLVVVVGGNGPAQYGSGTNLAAPRDYVAVSSPMPPSNSDVPVDYVQSGWLYLRSGRSVRLPAGTITQVQRAGDGFVVVEQSGADQERAWYVNERTGAPVVVLDRVRSVAVSADGSGRVAWLDGSRMFYQETVVPIGRASTKAQAVATDGPASGGPVGFVGDAVLLADLGPSGPQRHDLWFPDRGDYVPTWAAFVAVYGVRASAELVVARQDRKSVCLASVRMTNLTLDDSDCHRVDWLPIRGWVSPSGRWLVVADRKQAQMFDLFADWRTGAQVAWSVDRVGPEAAWLDRDTVALHTSTGVVVLSPFANEKAVEYKVPGLSLIVSQ</sequence>
<keyword evidence="1" id="KW-0472">Membrane</keyword>
<keyword evidence="3" id="KW-1185">Reference proteome</keyword>
<dbReference type="Proteomes" id="UP000635606">
    <property type="component" value="Unassembled WGS sequence"/>
</dbReference>
<reference evidence="2" key="1">
    <citation type="submission" date="2021-01" db="EMBL/GenBank/DDBJ databases">
        <title>Whole genome shotgun sequence of Virgisporangium ochraceum NBRC 16418.</title>
        <authorList>
            <person name="Komaki H."/>
            <person name="Tamura T."/>
        </authorList>
    </citation>
    <scope>NUCLEOTIDE SEQUENCE</scope>
    <source>
        <strain evidence="2">NBRC 16418</strain>
    </source>
</reference>
<gene>
    <name evidence="2" type="ORF">Voc01_092720</name>
</gene>
<keyword evidence="1" id="KW-0812">Transmembrane</keyword>
<accession>A0A8J4A5R5</accession>
<name>A0A8J4A5R5_9ACTN</name>
<dbReference type="EMBL" id="BOPH01000133">
    <property type="protein sequence ID" value="GIJ74355.1"/>
    <property type="molecule type" value="Genomic_DNA"/>
</dbReference>
<comment type="caution">
    <text evidence="2">The sequence shown here is derived from an EMBL/GenBank/DDBJ whole genome shotgun (WGS) entry which is preliminary data.</text>
</comment>
<protein>
    <submittedName>
        <fullName evidence="2">Uncharacterized protein</fullName>
    </submittedName>
</protein>
<feature type="transmembrane region" description="Helical" evidence="1">
    <location>
        <begin position="45"/>
        <end position="66"/>
    </location>
</feature>
<evidence type="ECO:0000256" key="1">
    <source>
        <dbReference type="SAM" id="Phobius"/>
    </source>
</evidence>